<gene>
    <name evidence="7" type="ORF">CTOB1V02_LOCUS5486</name>
</gene>
<name>A0A7R8WF06_9CRUS</name>
<evidence type="ECO:0000256" key="1">
    <source>
        <dbReference type="ARBA" id="ARBA00022490"/>
    </source>
</evidence>
<evidence type="ECO:0000256" key="5">
    <source>
        <dbReference type="ARBA" id="ARBA00023027"/>
    </source>
</evidence>
<dbReference type="HAMAP" id="MF_00536">
    <property type="entry name" value="PdxA"/>
    <property type="match status" value="1"/>
</dbReference>
<accession>A0A7R8WF06</accession>
<evidence type="ECO:0000256" key="4">
    <source>
        <dbReference type="ARBA" id="ARBA00023002"/>
    </source>
</evidence>
<sequence>MGEPAGIGGELTLQAWSLRQEKGLPPFFILDNAARLRALSSDIPIQEIEDPAQAWDVFDRALPVFNIDLPEKPQAGVLNPANGEAVLTSIRQAVEFCLVGQAAGLVTNPIHKAALYNIGFSHPGHTEFVADLCGKGETPIMMLATKDLRVVPLTVHISLKDVPAAVTQELIYEKVRIINQSLKVDFKLETPRIAVAGLNPHAGEDGKIGLEDQEVIAPALEKLRGEGIEVTGPYPADTLFHEEARAKYDIALGMYHDQALIPLKTLDFHGGVNVTLGLSVVRTSPDHGTALDIAGQGIARADSLMNAIKMAVEIASNRGL</sequence>
<evidence type="ECO:0000256" key="6">
    <source>
        <dbReference type="ARBA" id="ARBA00023096"/>
    </source>
</evidence>
<dbReference type="GO" id="GO:0046872">
    <property type="term" value="F:metal ion binding"/>
    <property type="evidence" value="ECO:0007669"/>
    <property type="project" value="UniProtKB-KW"/>
</dbReference>
<dbReference type="GO" id="GO:0042823">
    <property type="term" value="P:pyridoxal phosphate biosynthetic process"/>
    <property type="evidence" value="ECO:0007669"/>
    <property type="project" value="InterPro"/>
</dbReference>
<dbReference type="InterPro" id="IPR037510">
    <property type="entry name" value="PdxA"/>
</dbReference>
<dbReference type="AlphaFoldDB" id="A0A7R8WF06"/>
<dbReference type="GO" id="GO:0050570">
    <property type="term" value="F:4-hydroxythreonine-4-phosphate dehydrogenase activity"/>
    <property type="evidence" value="ECO:0007669"/>
    <property type="project" value="InterPro"/>
</dbReference>
<dbReference type="OrthoDB" id="6380261at2759"/>
<dbReference type="Pfam" id="PF04166">
    <property type="entry name" value="PdxA"/>
    <property type="match status" value="1"/>
</dbReference>
<keyword evidence="6" id="KW-0664">Pyridoxine biosynthesis</keyword>
<dbReference type="GO" id="GO:0051287">
    <property type="term" value="F:NAD binding"/>
    <property type="evidence" value="ECO:0007669"/>
    <property type="project" value="InterPro"/>
</dbReference>
<dbReference type="NCBIfam" id="NF003699">
    <property type="entry name" value="PRK05312.1"/>
    <property type="match status" value="1"/>
</dbReference>
<protein>
    <submittedName>
        <fullName evidence="7">Uncharacterized protein</fullName>
    </submittedName>
</protein>
<proteinExistence type="inferred from homology"/>
<dbReference type="Gene3D" id="3.40.718.10">
    <property type="entry name" value="Isopropylmalate Dehydrogenase"/>
    <property type="match status" value="1"/>
</dbReference>
<dbReference type="NCBIfam" id="TIGR00557">
    <property type="entry name" value="pdxA"/>
    <property type="match status" value="1"/>
</dbReference>
<dbReference type="PANTHER" id="PTHR30004:SF6">
    <property type="entry name" value="D-THREONATE 4-PHOSPHATE DEHYDROGENASE"/>
    <property type="match status" value="1"/>
</dbReference>
<dbReference type="PANTHER" id="PTHR30004">
    <property type="entry name" value="4-HYDROXYTHREONINE-4-PHOSPHATE DEHYDROGENASE"/>
    <property type="match status" value="1"/>
</dbReference>
<dbReference type="GO" id="GO:0008615">
    <property type="term" value="P:pyridoxine biosynthetic process"/>
    <property type="evidence" value="ECO:0007669"/>
    <property type="project" value="UniProtKB-KW"/>
</dbReference>
<reference evidence="7" key="1">
    <citation type="submission" date="2020-11" db="EMBL/GenBank/DDBJ databases">
        <authorList>
            <person name="Tran Van P."/>
        </authorList>
    </citation>
    <scope>NUCLEOTIDE SEQUENCE</scope>
</reference>
<keyword evidence="5" id="KW-0520">NAD</keyword>
<keyword evidence="4" id="KW-0560">Oxidoreductase</keyword>
<evidence type="ECO:0000256" key="3">
    <source>
        <dbReference type="ARBA" id="ARBA00022857"/>
    </source>
</evidence>
<dbReference type="SUPFAM" id="SSF53659">
    <property type="entry name" value="Isocitrate/Isopropylmalate dehydrogenase-like"/>
    <property type="match status" value="1"/>
</dbReference>
<dbReference type="InterPro" id="IPR005255">
    <property type="entry name" value="PdxA_fam"/>
</dbReference>
<evidence type="ECO:0000313" key="7">
    <source>
        <dbReference type="EMBL" id="CAD7227585.1"/>
    </source>
</evidence>
<keyword evidence="2" id="KW-0479">Metal-binding</keyword>
<keyword evidence="3" id="KW-0521">NADP</keyword>
<keyword evidence="1" id="KW-0963">Cytoplasm</keyword>
<dbReference type="EMBL" id="OB661189">
    <property type="protein sequence ID" value="CAD7227585.1"/>
    <property type="molecule type" value="Genomic_DNA"/>
</dbReference>
<evidence type="ECO:0000256" key="2">
    <source>
        <dbReference type="ARBA" id="ARBA00022723"/>
    </source>
</evidence>
<organism evidence="7">
    <name type="scientific">Cyprideis torosa</name>
    <dbReference type="NCBI Taxonomy" id="163714"/>
    <lineage>
        <taxon>Eukaryota</taxon>
        <taxon>Metazoa</taxon>
        <taxon>Ecdysozoa</taxon>
        <taxon>Arthropoda</taxon>
        <taxon>Crustacea</taxon>
        <taxon>Oligostraca</taxon>
        <taxon>Ostracoda</taxon>
        <taxon>Podocopa</taxon>
        <taxon>Podocopida</taxon>
        <taxon>Cytherocopina</taxon>
        <taxon>Cytheroidea</taxon>
        <taxon>Cytherideidae</taxon>
        <taxon>Cyprideis</taxon>
    </lineage>
</organism>